<evidence type="ECO:0000256" key="5">
    <source>
        <dbReference type="ARBA" id="ARBA00022801"/>
    </source>
</evidence>
<feature type="compositionally biased region" description="Polar residues" evidence="8">
    <location>
        <begin position="505"/>
        <end position="527"/>
    </location>
</feature>
<dbReference type="PRINTS" id="PR00700">
    <property type="entry name" value="PRTYPHPHTASE"/>
</dbReference>
<reference evidence="11" key="1">
    <citation type="submission" date="2019-08" db="EMBL/GenBank/DDBJ databases">
        <title>The improved chromosome-level genome for the pearl oyster Pinctada fucata martensii using PacBio sequencing and Hi-C.</title>
        <authorList>
            <person name="Zheng Z."/>
        </authorList>
    </citation>
    <scope>NUCLEOTIDE SEQUENCE</scope>
    <source>
        <strain evidence="11">ZZ-2019</strain>
        <tissue evidence="11">Adductor muscle</tissue>
    </source>
</reference>
<feature type="compositionally biased region" description="Polar residues" evidence="8">
    <location>
        <begin position="560"/>
        <end position="587"/>
    </location>
</feature>
<comment type="similarity">
    <text evidence="7">Belongs to the protein-tyrosine phosphatase family. Non-receptor class 4 subfamily.</text>
</comment>
<evidence type="ECO:0000313" key="11">
    <source>
        <dbReference type="EMBL" id="KAK3101962.1"/>
    </source>
</evidence>
<dbReference type="InterPro" id="IPR047170">
    <property type="entry name" value="PTN12/18/22"/>
</dbReference>
<keyword evidence="6" id="KW-0904">Protein phosphatase</keyword>
<feature type="compositionally biased region" description="Polar residues" evidence="8">
    <location>
        <begin position="443"/>
        <end position="462"/>
    </location>
</feature>
<accession>A0AA88YAY5</accession>
<comment type="caution">
    <text evidence="11">The sequence shown here is derived from an EMBL/GenBank/DDBJ whole genome shotgun (WGS) entry which is preliminary data.</text>
</comment>
<evidence type="ECO:0000256" key="8">
    <source>
        <dbReference type="SAM" id="MobiDB-lite"/>
    </source>
</evidence>
<dbReference type="InterPro" id="IPR003595">
    <property type="entry name" value="Tyr_Pase_cat"/>
</dbReference>
<dbReference type="EMBL" id="VSWD01000005">
    <property type="protein sequence ID" value="KAK3101962.1"/>
    <property type="molecule type" value="Genomic_DNA"/>
</dbReference>
<dbReference type="Pfam" id="PF00102">
    <property type="entry name" value="Y_phosphatase"/>
    <property type="match status" value="1"/>
</dbReference>
<dbReference type="SUPFAM" id="SSF52799">
    <property type="entry name" value="(Phosphotyrosine protein) phosphatases II"/>
    <property type="match status" value="1"/>
</dbReference>
<dbReference type="EC" id="3.1.3.48" evidence="2"/>
<feature type="domain" description="Tyrosine specific protein phosphatases" evidence="10">
    <location>
        <begin position="219"/>
        <end position="295"/>
    </location>
</feature>
<feature type="compositionally biased region" description="Polar residues" evidence="8">
    <location>
        <begin position="478"/>
        <end position="495"/>
    </location>
</feature>
<dbReference type="Gene3D" id="3.90.190.10">
    <property type="entry name" value="Protein tyrosine phosphatase superfamily"/>
    <property type="match status" value="1"/>
</dbReference>
<gene>
    <name evidence="11" type="ORF">FSP39_007667</name>
</gene>
<keyword evidence="5" id="KW-0378">Hydrolase</keyword>
<dbReference type="GO" id="GO:0004726">
    <property type="term" value="F:non-membrane spanning protein tyrosine phosphatase activity"/>
    <property type="evidence" value="ECO:0007669"/>
    <property type="project" value="InterPro"/>
</dbReference>
<name>A0AA88YAY5_PINIB</name>
<dbReference type="Proteomes" id="UP001186944">
    <property type="component" value="Unassembled WGS sequence"/>
</dbReference>
<evidence type="ECO:0000259" key="10">
    <source>
        <dbReference type="PROSITE" id="PS50056"/>
    </source>
</evidence>
<organism evidence="11 12">
    <name type="scientific">Pinctada imbricata</name>
    <name type="common">Atlantic pearl-oyster</name>
    <name type="synonym">Pinctada martensii</name>
    <dbReference type="NCBI Taxonomy" id="66713"/>
    <lineage>
        <taxon>Eukaryota</taxon>
        <taxon>Metazoa</taxon>
        <taxon>Spiralia</taxon>
        <taxon>Lophotrochozoa</taxon>
        <taxon>Mollusca</taxon>
        <taxon>Bivalvia</taxon>
        <taxon>Autobranchia</taxon>
        <taxon>Pteriomorphia</taxon>
        <taxon>Pterioida</taxon>
        <taxon>Pterioidea</taxon>
        <taxon>Pteriidae</taxon>
        <taxon>Pinctada</taxon>
    </lineage>
</organism>
<sequence length="701" mass="78408">MDDKSEVLVKNLRKFINHVDEMSNEDNPSGNGFNREYIELREIAAANKQENRFPAEAGKLPYNIKKNRYKDIIPFDEQRVVLEEVDGVEGSDYINASLIMSIHNNEAYIASQGPLPHTVNDFWRMVWEQNVKVIMMACKEVEANKKKCARYWPESKEKEVRGKILVELLEDEAVGSQNDCFERKMSVSHEDSNEMRIVTQYHYTGWPDHGIPDDIDVIMEMMARMRDIRSHDKDFAPVVVHCSAGCGRTGTICAIDYAWEVLKSGNLDEEFSMYEIVHYMREQRQSMIQTPDQYEMAHLCVRWLFEKHIEVIEENIYANFESVTPTQDVRNEVGPYETVGGGGFNNSISPAFSIQSKKPCSNQSSLLEKECLSTIDTYVNKDSESVQKPTVPSKKPELTAKPLNDLSKERREIVEQEKDSKKPKELGKSKGYENVIEKDSYENVGNSDSSSVLKLGTPISNVEKQKSVLPERPDSSPKSKNRSSVGQKSGPSFVSSVAERKSGPSFVSSASEQKSGPSFVSSATEQKSGPAFVSSVPEKPIPTKSGPLFEESGPSVARPKSNQLQKQTSLQGQNVTRITVGDSNKSRISYIGNPPPIDNTYSVAHSSSQNQPKVDKQPAPTKPQRKSSLRNSSSSDQPKTPSDPGNVYSFASHPEVDNKSKPTVNGMKESEAVFRQEPSEGAVYSQVSFNTGVNQYLNLHV</sequence>
<dbReference type="PANTHER" id="PTHR45983">
    <property type="entry name" value="TYROSINE PHOSPHATSE N18, PUTATIVE-RELATED"/>
    <property type="match status" value="1"/>
</dbReference>
<keyword evidence="12" id="KW-1185">Reference proteome</keyword>
<dbReference type="InterPro" id="IPR029021">
    <property type="entry name" value="Prot-tyrosine_phosphatase-like"/>
</dbReference>
<feature type="region of interest" description="Disordered" evidence="8">
    <location>
        <begin position="383"/>
        <end position="670"/>
    </location>
</feature>
<dbReference type="SMART" id="SM00194">
    <property type="entry name" value="PTPc"/>
    <property type="match status" value="1"/>
</dbReference>
<protein>
    <recommendedName>
        <fullName evidence="2">protein-tyrosine-phosphatase</fullName>
        <ecNumber evidence="2">3.1.3.48</ecNumber>
    </recommendedName>
</protein>
<evidence type="ECO:0000313" key="12">
    <source>
        <dbReference type="Proteomes" id="UP001186944"/>
    </source>
</evidence>
<evidence type="ECO:0000259" key="9">
    <source>
        <dbReference type="PROSITE" id="PS50055"/>
    </source>
</evidence>
<feature type="compositionally biased region" description="Polar residues" evidence="8">
    <location>
        <begin position="599"/>
        <end position="612"/>
    </location>
</feature>
<evidence type="ECO:0000256" key="2">
    <source>
        <dbReference type="ARBA" id="ARBA00013064"/>
    </source>
</evidence>
<dbReference type="PROSITE" id="PS00383">
    <property type="entry name" value="TYR_PHOSPHATASE_1"/>
    <property type="match status" value="1"/>
</dbReference>
<dbReference type="InterPro" id="IPR000242">
    <property type="entry name" value="PTP_cat"/>
</dbReference>
<dbReference type="AlphaFoldDB" id="A0AA88YAY5"/>
<feature type="compositionally biased region" description="Basic and acidic residues" evidence="8">
    <location>
        <begin position="463"/>
        <end position="477"/>
    </location>
</feature>
<dbReference type="PROSITE" id="PS50056">
    <property type="entry name" value="TYR_PHOSPHATASE_2"/>
    <property type="match status" value="1"/>
</dbReference>
<evidence type="ECO:0000256" key="3">
    <source>
        <dbReference type="ARBA" id="ARBA00022490"/>
    </source>
</evidence>
<evidence type="ECO:0000256" key="4">
    <source>
        <dbReference type="ARBA" id="ARBA00022553"/>
    </source>
</evidence>
<dbReference type="FunFam" id="3.90.190.10:FF:000045">
    <property type="entry name" value="Tyrosine-protein phosphatase non-receptor type 12"/>
    <property type="match status" value="1"/>
</dbReference>
<feature type="compositionally biased region" description="Basic and acidic residues" evidence="8">
    <location>
        <begin position="406"/>
        <end position="441"/>
    </location>
</feature>
<dbReference type="GO" id="GO:0005737">
    <property type="term" value="C:cytoplasm"/>
    <property type="evidence" value="ECO:0007669"/>
    <property type="project" value="UniProtKB-SubCell"/>
</dbReference>
<keyword evidence="3" id="KW-0963">Cytoplasm</keyword>
<dbReference type="PANTHER" id="PTHR45983:SF4">
    <property type="entry name" value="TYROSINE-PROTEIN PHOSPHATASE NON-RECEPTOR TYPE 18"/>
    <property type="match status" value="1"/>
</dbReference>
<comment type="subcellular location">
    <subcellularLocation>
        <location evidence="1">Cytoplasm</location>
    </subcellularLocation>
</comment>
<evidence type="ECO:0000256" key="6">
    <source>
        <dbReference type="ARBA" id="ARBA00022912"/>
    </source>
</evidence>
<dbReference type="SMART" id="SM00404">
    <property type="entry name" value="PTPc_motif"/>
    <property type="match status" value="1"/>
</dbReference>
<dbReference type="GO" id="GO:0005634">
    <property type="term" value="C:nucleus"/>
    <property type="evidence" value="ECO:0007669"/>
    <property type="project" value="TreeGrafter"/>
</dbReference>
<dbReference type="InterPro" id="IPR000387">
    <property type="entry name" value="Tyr_Pase_dom"/>
</dbReference>
<dbReference type="InterPro" id="IPR016130">
    <property type="entry name" value="Tyr_Pase_AS"/>
</dbReference>
<keyword evidence="4" id="KW-0597">Phosphoprotein</keyword>
<evidence type="ECO:0000256" key="7">
    <source>
        <dbReference type="ARBA" id="ARBA00034734"/>
    </source>
</evidence>
<proteinExistence type="inferred from homology"/>
<evidence type="ECO:0000256" key="1">
    <source>
        <dbReference type="ARBA" id="ARBA00004496"/>
    </source>
</evidence>
<dbReference type="PROSITE" id="PS50055">
    <property type="entry name" value="TYR_PHOSPHATASE_PTP"/>
    <property type="match status" value="1"/>
</dbReference>
<feature type="domain" description="Tyrosine-protein phosphatase" evidence="9">
    <location>
        <begin position="33"/>
        <end position="304"/>
    </location>
</feature>